<dbReference type="Gene3D" id="1.10.260.40">
    <property type="entry name" value="lambda repressor-like DNA-binding domains"/>
    <property type="match status" value="1"/>
</dbReference>
<dbReference type="SUPFAM" id="SSF47413">
    <property type="entry name" value="lambda repressor-like DNA-binding domains"/>
    <property type="match status" value="1"/>
</dbReference>
<evidence type="ECO:0000259" key="1">
    <source>
        <dbReference type="PROSITE" id="PS50943"/>
    </source>
</evidence>
<dbReference type="OrthoDB" id="2472497at2"/>
<accession>A0A0V8JDU5</accession>
<comment type="caution">
    <text evidence="2">The sequence shown here is derived from an EMBL/GenBank/DDBJ whole genome shotgun (WGS) entry which is preliminary data.</text>
</comment>
<dbReference type="GO" id="GO:0003677">
    <property type="term" value="F:DNA binding"/>
    <property type="evidence" value="ECO:0007669"/>
    <property type="project" value="InterPro"/>
</dbReference>
<dbReference type="Pfam" id="PF13443">
    <property type="entry name" value="HTH_26"/>
    <property type="match status" value="1"/>
</dbReference>
<feature type="domain" description="HTH cro/C1-type" evidence="1">
    <location>
        <begin position="11"/>
        <end position="64"/>
    </location>
</feature>
<dbReference type="InterPro" id="IPR010982">
    <property type="entry name" value="Lambda_DNA-bd_dom_sf"/>
</dbReference>
<organism evidence="2 3">
    <name type="scientific">Fictibacillus enclensis</name>
    <dbReference type="NCBI Taxonomy" id="1017270"/>
    <lineage>
        <taxon>Bacteria</taxon>
        <taxon>Bacillati</taxon>
        <taxon>Bacillota</taxon>
        <taxon>Bacilli</taxon>
        <taxon>Bacillales</taxon>
        <taxon>Fictibacillaceae</taxon>
        <taxon>Fictibacillus</taxon>
    </lineage>
</organism>
<dbReference type="AlphaFoldDB" id="A0A0V8JDU5"/>
<gene>
    <name evidence="2" type="ORF">AS030_06820</name>
</gene>
<sequence length="72" mass="8241">MSNYKPKKSNLKSLIAKKKMKIEALSKSTNISVDQLNDYQSKKVMSLSNAMAIAKELDCQVEDLYDWKVVKE</sequence>
<dbReference type="Proteomes" id="UP000054099">
    <property type="component" value="Unassembled WGS sequence"/>
</dbReference>
<dbReference type="PROSITE" id="PS50943">
    <property type="entry name" value="HTH_CROC1"/>
    <property type="match status" value="1"/>
</dbReference>
<protein>
    <recommendedName>
        <fullName evidence="1">HTH cro/C1-type domain-containing protein</fullName>
    </recommendedName>
</protein>
<proteinExistence type="predicted"/>
<dbReference type="SMART" id="SM00530">
    <property type="entry name" value="HTH_XRE"/>
    <property type="match status" value="1"/>
</dbReference>
<dbReference type="EMBL" id="LNQN01000001">
    <property type="protein sequence ID" value="KSU85219.1"/>
    <property type="molecule type" value="Genomic_DNA"/>
</dbReference>
<keyword evidence="3" id="KW-1185">Reference proteome</keyword>
<evidence type="ECO:0000313" key="2">
    <source>
        <dbReference type="EMBL" id="KSU85219.1"/>
    </source>
</evidence>
<reference evidence="2 3" key="1">
    <citation type="journal article" date="2014" name="Antonie Van Leeuwenhoek">
        <title>Fictibacillus enclensis sp. nov., isolated from marine sediment.</title>
        <authorList>
            <person name="Dastager S.G."/>
            <person name="Mawlankar R."/>
            <person name="Srinivasan K."/>
            <person name="Tang S.K."/>
            <person name="Lee J.C."/>
            <person name="Ramana V.V."/>
            <person name="Shouche Y.S."/>
        </authorList>
    </citation>
    <scope>NUCLEOTIDE SEQUENCE [LARGE SCALE GENOMIC DNA]</scope>
    <source>
        <strain evidence="2 3">NIO-1003</strain>
    </source>
</reference>
<dbReference type="InterPro" id="IPR001387">
    <property type="entry name" value="Cro/C1-type_HTH"/>
</dbReference>
<evidence type="ECO:0000313" key="3">
    <source>
        <dbReference type="Proteomes" id="UP000054099"/>
    </source>
</evidence>
<dbReference type="RefSeq" id="WP_061969781.1">
    <property type="nucleotide sequence ID" value="NZ_FMAV01000001.1"/>
</dbReference>
<name>A0A0V8JDU5_9BACL</name>